<sequence length="524" mass="58260">MKKELSKITNLSKVEKVEMRGIIKQFPGVLANDRIDFDVHRGEVHTLLGENGAGKSTLMKILYGIYRQDKGEIYVNGKLANLRSPLDAIRLGIGMVHQHFMLVPTLTVAENVALGLPSSRKYLLDLDVVSERIKELAKVHGLHVDPKAKIWQLSVGEQQRVEIIKILYRGASLLILDEPTAVLTPQEVEELFQVLRSMINRGYSIVFISHKLHEVLSLSDRVTILRDGKVVKSLPIAEVTKEKLARFMVGREVLFQVEHPSVELGKVSLALEGIWAQGDDDLPALRGIDLEIHSGEILGIAGVSGNGQKELAEVIAGLRESTQGKVFIKGTEVTNWPPSRLLEYGLSSIPEERMRDGTIQKFTVEENLILKDHLHTPYADGIFMNFKNIARESERLISDFDIRTPSRHTSLKSLSGGNIQKLILARELSRKPGVLIASQPTRGLDVSATEYVHRQLIEQRTKLKTATLLISDDLDEILSLSDRIAVIYEGKIMGVVKRNEVSIGELGMMMGGEKCQGDGSLDTN</sequence>
<evidence type="ECO:0000256" key="1">
    <source>
        <dbReference type="ARBA" id="ARBA00004202"/>
    </source>
</evidence>
<evidence type="ECO:0000256" key="8">
    <source>
        <dbReference type="ARBA" id="ARBA00022967"/>
    </source>
</evidence>
<comment type="caution">
    <text evidence="11">The sequence shown here is derived from an EMBL/GenBank/DDBJ whole genome shotgun (WGS) entry which is preliminary data.</text>
</comment>
<name>A0A1F5AF86_9BACT</name>
<comment type="subcellular location">
    <subcellularLocation>
        <location evidence="1">Cell membrane</location>
        <topology evidence="1">Peripheral membrane protein</topology>
    </subcellularLocation>
</comment>
<keyword evidence="8" id="KW-1278">Translocase</keyword>
<dbReference type="CDD" id="cd03216">
    <property type="entry name" value="ABC_Carb_Monos_I"/>
    <property type="match status" value="1"/>
</dbReference>
<dbReference type="Pfam" id="PF00005">
    <property type="entry name" value="ABC_tran"/>
    <property type="match status" value="2"/>
</dbReference>
<dbReference type="GO" id="GO:0005524">
    <property type="term" value="F:ATP binding"/>
    <property type="evidence" value="ECO:0007669"/>
    <property type="project" value="UniProtKB-KW"/>
</dbReference>
<dbReference type="InterPro" id="IPR050107">
    <property type="entry name" value="ABC_carbohydrate_import_ATPase"/>
</dbReference>
<organism evidence="11 12">
    <name type="scientific">Candidatus Sediminicultor quintus</name>
    <dbReference type="NCBI Taxonomy" id="1797291"/>
    <lineage>
        <taxon>Bacteria</taxon>
        <taxon>Pseudomonadati</taxon>
        <taxon>Atribacterota</taxon>
        <taxon>Candidatus Phoenicimicrobiia</taxon>
        <taxon>Candidatus Pheonicimicrobiales</taxon>
        <taxon>Candidatus Phoenicimicrobiaceae</taxon>
        <taxon>Candidatus Sediminicultor</taxon>
    </lineage>
</organism>
<keyword evidence="9" id="KW-0472">Membrane</keyword>
<gene>
    <name evidence="11" type="ORF">A2V47_03550</name>
</gene>
<feature type="domain" description="ABC transporter" evidence="10">
    <location>
        <begin position="17"/>
        <end position="252"/>
    </location>
</feature>
<dbReference type="EMBL" id="MEYH01000015">
    <property type="protein sequence ID" value="OGD17175.1"/>
    <property type="molecule type" value="Genomic_DNA"/>
</dbReference>
<evidence type="ECO:0000256" key="7">
    <source>
        <dbReference type="ARBA" id="ARBA00022840"/>
    </source>
</evidence>
<proteinExistence type="predicted"/>
<evidence type="ECO:0000259" key="10">
    <source>
        <dbReference type="PROSITE" id="PS50893"/>
    </source>
</evidence>
<dbReference type="InterPro" id="IPR027417">
    <property type="entry name" value="P-loop_NTPase"/>
</dbReference>
<dbReference type="CDD" id="cd03215">
    <property type="entry name" value="ABC_Carb_Monos_II"/>
    <property type="match status" value="1"/>
</dbReference>
<dbReference type="STRING" id="1797291.A2V47_03550"/>
<keyword evidence="5" id="KW-0677">Repeat</keyword>
<evidence type="ECO:0000313" key="12">
    <source>
        <dbReference type="Proteomes" id="UP000177701"/>
    </source>
</evidence>
<dbReference type="PROSITE" id="PS50893">
    <property type="entry name" value="ABC_TRANSPORTER_2"/>
    <property type="match status" value="2"/>
</dbReference>
<accession>A0A1F5AF86</accession>
<feature type="domain" description="ABC transporter" evidence="10">
    <location>
        <begin position="269"/>
        <end position="514"/>
    </location>
</feature>
<keyword evidence="3" id="KW-1003">Cell membrane</keyword>
<evidence type="ECO:0000256" key="2">
    <source>
        <dbReference type="ARBA" id="ARBA00022448"/>
    </source>
</evidence>
<keyword evidence="7 11" id="KW-0067">ATP-binding</keyword>
<evidence type="ECO:0000256" key="5">
    <source>
        <dbReference type="ARBA" id="ARBA00022737"/>
    </source>
</evidence>
<keyword evidence="2" id="KW-0813">Transport</keyword>
<evidence type="ECO:0000313" key="11">
    <source>
        <dbReference type="EMBL" id="OGD17175.1"/>
    </source>
</evidence>
<dbReference type="InterPro" id="IPR017871">
    <property type="entry name" value="ABC_transporter-like_CS"/>
</dbReference>
<dbReference type="AlphaFoldDB" id="A0A1F5AF86"/>
<evidence type="ECO:0000256" key="4">
    <source>
        <dbReference type="ARBA" id="ARBA00022597"/>
    </source>
</evidence>
<keyword evidence="4" id="KW-0762">Sugar transport</keyword>
<dbReference type="InterPro" id="IPR003593">
    <property type="entry name" value="AAA+_ATPase"/>
</dbReference>
<dbReference type="InterPro" id="IPR003439">
    <property type="entry name" value="ABC_transporter-like_ATP-bd"/>
</dbReference>
<dbReference type="SMART" id="SM00382">
    <property type="entry name" value="AAA"/>
    <property type="match status" value="2"/>
</dbReference>
<dbReference type="SUPFAM" id="SSF52540">
    <property type="entry name" value="P-loop containing nucleoside triphosphate hydrolases"/>
    <property type="match status" value="2"/>
</dbReference>
<dbReference type="PROSITE" id="PS00211">
    <property type="entry name" value="ABC_TRANSPORTER_1"/>
    <property type="match status" value="2"/>
</dbReference>
<evidence type="ECO:0000256" key="9">
    <source>
        <dbReference type="ARBA" id="ARBA00023136"/>
    </source>
</evidence>
<dbReference type="Proteomes" id="UP000177701">
    <property type="component" value="Unassembled WGS sequence"/>
</dbReference>
<protein>
    <submittedName>
        <fullName evidence="11">Heme ABC transporter ATP-binding protein</fullName>
    </submittedName>
</protein>
<dbReference type="GO" id="GO:0005886">
    <property type="term" value="C:plasma membrane"/>
    <property type="evidence" value="ECO:0007669"/>
    <property type="project" value="UniProtKB-SubCell"/>
</dbReference>
<dbReference type="GO" id="GO:0016887">
    <property type="term" value="F:ATP hydrolysis activity"/>
    <property type="evidence" value="ECO:0007669"/>
    <property type="project" value="InterPro"/>
</dbReference>
<dbReference type="PANTHER" id="PTHR43790:SF4">
    <property type="entry name" value="GUANOSINE IMPORT ATP-BINDING PROTEIN NUPO"/>
    <property type="match status" value="1"/>
</dbReference>
<dbReference type="Gene3D" id="3.40.50.300">
    <property type="entry name" value="P-loop containing nucleotide triphosphate hydrolases"/>
    <property type="match status" value="2"/>
</dbReference>
<evidence type="ECO:0000256" key="3">
    <source>
        <dbReference type="ARBA" id="ARBA00022475"/>
    </source>
</evidence>
<dbReference type="PANTHER" id="PTHR43790">
    <property type="entry name" value="CARBOHYDRATE TRANSPORT ATP-BINDING PROTEIN MG119-RELATED"/>
    <property type="match status" value="1"/>
</dbReference>
<evidence type="ECO:0000256" key="6">
    <source>
        <dbReference type="ARBA" id="ARBA00022741"/>
    </source>
</evidence>
<keyword evidence="6" id="KW-0547">Nucleotide-binding</keyword>
<reference evidence="11 12" key="1">
    <citation type="journal article" date="2016" name="Nat. Commun.">
        <title>Thousands of microbial genomes shed light on interconnected biogeochemical processes in an aquifer system.</title>
        <authorList>
            <person name="Anantharaman K."/>
            <person name="Brown C.T."/>
            <person name="Hug L.A."/>
            <person name="Sharon I."/>
            <person name="Castelle C.J."/>
            <person name="Probst A.J."/>
            <person name="Thomas B.C."/>
            <person name="Singh A."/>
            <person name="Wilkins M.J."/>
            <person name="Karaoz U."/>
            <person name="Brodie E.L."/>
            <person name="Williams K.H."/>
            <person name="Hubbard S.S."/>
            <person name="Banfield J.F."/>
        </authorList>
    </citation>
    <scope>NUCLEOTIDE SEQUENCE [LARGE SCALE GENOMIC DNA]</scope>
</reference>
<dbReference type="FunFam" id="3.40.50.300:FF:000127">
    <property type="entry name" value="Ribose import ATP-binding protein RbsA"/>
    <property type="match status" value="1"/>
</dbReference>